<evidence type="ECO:0000313" key="2">
    <source>
        <dbReference type="EMBL" id="KLN61399.1"/>
    </source>
</evidence>
<dbReference type="Proteomes" id="UP000035444">
    <property type="component" value="Unassembled WGS sequence"/>
</dbReference>
<accession>A0A0H2MFX3</accession>
<organism evidence="2 3">
    <name type="scientific">Kiloniella spongiae</name>
    <dbReference type="NCBI Taxonomy" id="1489064"/>
    <lineage>
        <taxon>Bacteria</taxon>
        <taxon>Pseudomonadati</taxon>
        <taxon>Pseudomonadota</taxon>
        <taxon>Alphaproteobacteria</taxon>
        <taxon>Rhodospirillales</taxon>
        <taxon>Kiloniellaceae</taxon>
        <taxon>Kiloniella</taxon>
    </lineage>
</organism>
<keyword evidence="1" id="KW-0472">Membrane</keyword>
<evidence type="ECO:0000313" key="3">
    <source>
        <dbReference type="Proteomes" id="UP000035444"/>
    </source>
</evidence>
<keyword evidence="1" id="KW-1133">Transmembrane helix</keyword>
<gene>
    <name evidence="2" type="ORF">WH96_07110</name>
</gene>
<name>A0A0H2MFX3_9PROT</name>
<keyword evidence="1" id="KW-0812">Transmembrane</keyword>
<sequence length="59" mass="6637">MSFKGFCKCSGIIAIFCFVILVANSIFMFATVSGEKNDFFSGLKIKKKKLKLFQTSFLL</sequence>
<comment type="caution">
    <text evidence="2">The sequence shown here is derived from an EMBL/GenBank/DDBJ whole genome shotgun (WGS) entry which is preliminary data.</text>
</comment>
<keyword evidence="3" id="KW-1185">Reference proteome</keyword>
<dbReference type="STRING" id="1489064.WH96_07110"/>
<evidence type="ECO:0000256" key="1">
    <source>
        <dbReference type="SAM" id="Phobius"/>
    </source>
</evidence>
<reference evidence="2 3" key="1">
    <citation type="submission" date="2015-03" db="EMBL/GenBank/DDBJ databases">
        <title>Genome Sequence of Kiloniella spongiae MEBiC09566, isolated from a marine sponge.</title>
        <authorList>
            <person name="Shao Z."/>
            <person name="Wang L."/>
            <person name="Li X."/>
        </authorList>
    </citation>
    <scope>NUCLEOTIDE SEQUENCE [LARGE SCALE GENOMIC DNA]</scope>
    <source>
        <strain evidence="2 3">MEBiC09566</strain>
    </source>
</reference>
<proteinExistence type="predicted"/>
<protein>
    <submittedName>
        <fullName evidence="2">Uncharacterized protein</fullName>
    </submittedName>
</protein>
<dbReference type="AlphaFoldDB" id="A0A0H2MFX3"/>
<dbReference type="EMBL" id="LAQL01000004">
    <property type="protein sequence ID" value="KLN61399.1"/>
    <property type="molecule type" value="Genomic_DNA"/>
</dbReference>
<feature type="transmembrane region" description="Helical" evidence="1">
    <location>
        <begin position="12"/>
        <end position="32"/>
    </location>
</feature>